<dbReference type="GO" id="GO:0004077">
    <property type="term" value="F:biotin--[biotin carboxyl-carrier protein] ligase activity"/>
    <property type="evidence" value="ECO:0007669"/>
    <property type="project" value="UniProtKB-EC"/>
</dbReference>
<dbReference type="PANTHER" id="PTHR12835:SF5">
    <property type="entry name" value="BIOTIN--PROTEIN LIGASE"/>
    <property type="match status" value="1"/>
</dbReference>
<evidence type="ECO:0000256" key="2">
    <source>
        <dbReference type="ARBA" id="ARBA00022741"/>
    </source>
</evidence>
<accession>A0AAW6RJW4</accession>
<dbReference type="GO" id="GO:0005524">
    <property type="term" value="F:ATP binding"/>
    <property type="evidence" value="ECO:0007669"/>
    <property type="project" value="UniProtKB-KW"/>
</dbReference>
<dbReference type="Proteomes" id="UP001237156">
    <property type="component" value="Unassembled WGS sequence"/>
</dbReference>
<evidence type="ECO:0000313" key="9">
    <source>
        <dbReference type="EMBL" id="MDG9698992.1"/>
    </source>
</evidence>
<comment type="catalytic activity">
    <reaction evidence="6">
        <text>biotin + L-lysyl-[protein] + ATP = N(6)-biotinyl-L-lysyl-[protein] + AMP + diphosphate + H(+)</text>
        <dbReference type="Rhea" id="RHEA:11756"/>
        <dbReference type="Rhea" id="RHEA-COMP:9752"/>
        <dbReference type="Rhea" id="RHEA-COMP:10505"/>
        <dbReference type="ChEBI" id="CHEBI:15378"/>
        <dbReference type="ChEBI" id="CHEBI:29969"/>
        <dbReference type="ChEBI" id="CHEBI:30616"/>
        <dbReference type="ChEBI" id="CHEBI:33019"/>
        <dbReference type="ChEBI" id="CHEBI:57586"/>
        <dbReference type="ChEBI" id="CHEBI:83144"/>
        <dbReference type="ChEBI" id="CHEBI:456215"/>
        <dbReference type="EC" id="6.3.4.15"/>
    </reaction>
</comment>
<comment type="caution">
    <text evidence="9">The sequence shown here is derived from an EMBL/GenBank/DDBJ whole genome shotgun (WGS) entry which is preliminary data.</text>
</comment>
<evidence type="ECO:0000256" key="5">
    <source>
        <dbReference type="ARBA" id="ARBA00024227"/>
    </source>
</evidence>
<dbReference type="EMBL" id="JARVII010000006">
    <property type="protein sequence ID" value="MDG9698992.1"/>
    <property type="molecule type" value="Genomic_DNA"/>
</dbReference>
<keyword evidence="4" id="KW-0092">Biotin</keyword>
<protein>
    <recommendedName>
        <fullName evidence="5">biotin--[biotin carboxyl-carrier protein] ligase</fullName>
        <ecNumber evidence="5">6.3.4.15</ecNumber>
    </recommendedName>
</protein>
<gene>
    <name evidence="9" type="ORF">QB898_04535</name>
</gene>
<dbReference type="SUPFAM" id="SSF50037">
    <property type="entry name" value="C-terminal domain of transcriptional repressors"/>
    <property type="match status" value="1"/>
</dbReference>
<dbReference type="InterPro" id="IPR004143">
    <property type="entry name" value="BPL_LPL_catalytic"/>
</dbReference>
<dbReference type="InterPro" id="IPR008988">
    <property type="entry name" value="Transcriptional_repressor_C"/>
</dbReference>
<evidence type="ECO:0000313" key="10">
    <source>
        <dbReference type="Proteomes" id="UP001237156"/>
    </source>
</evidence>
<dbReference type="CDD" id="cd16442">
    <property type="entry name" value="BPL"/>
    <property type="match status" value="1"/>
</dbReference>
<dbReference type="EC" id="6.3.4.15" evidence="5"/>
<dbReference type="GO" id="GO:0005737">
    <property type="term" value="C:cytoplasm"/>
    <property type="evidence" value="ECO:0007669"/>
    <property type="project" value="TreeGrafter"/>
</dbReference>
<proteinExistence type="predicted"/>
<dbReference type="RefSeq" id="WP_279523976.1">
    <property type="nucleotide sequence ID" value="NZ_JARVII010000006.1"/>
</dbReference>
<reference evidence="9 10" key="1">
    <citation type="submission" date="2023-04" db="EMBL/GenBank/DDBJ databases">
        <title>Ottowia paracancer sp. nov., isolated from human stomach.</title>
        <authorList>
            <person name="Song Y."/>
        </authorList>
    </citation>
    <scope>NUCLEOTIDE SEQUENCE [LARGE SCALE GENOMIC DNA]</scope>
    <source>
        <strain evidence="9 10">10c7w1</strain>
    </source>
</reference>
<dbReference type="Gene3D" id="3.30.930.10">
    <property type="entry name" value="Bira Bifunctional Protein, Domain 2"/>
    <property type="match status" value="1"/>
</dbReference>
<dbReference type="Pfam" id="PF03099">
    <property type="entry name" value="BPL_LplA_LipB"/>
    <property type="match status" value="1"/>
</dbReference>
<evidence type="ECO:0000259" key="8">
    <source>
        <dbReference type="Pfam" id="PF03099"/>
    </source>
</evidence>
<dbReference type="Gene3D" id="2.30.30.100">
    <property type="match status" value="1"/>
</dbReference>
<evidence type="ECO:0000256" key="3">
    <source>
        <dbReference type="ARBA" id="ARBA00022840"/>
    </source>
</evidence>
<dbReference type="PANTHER" id="PTHR12835">
    <property type="entry name" value="BIOTIN PROTEIN LIGASE"/>
    <property type="match status" value="1"/>
</dbReference>
<feature type="domain" description="Biotin protein ligase C-terminal" evidence="7">
    <location>
        <begin position="233"/>
        <end position="274"/>
    </location>
</feature>
<evidence type="ECO:0000256" key="6">
    <source>
        <dbReference type="ARBA" id="ARBA00047846"/>
    </source>
</evidence>
<keyword evidence="1 9" id="KW-0436">Ligase</keyword>
<organism evidence="9 10">
    <name type="scientific">Ottowia cancrivicina</name>
    <dbReference type="NCBI Taxonomy" id="3040346"/>
    <lineage>
        <taxon>Bacteria</taxon>
        <taxon>Pseudomonadati</taxon>
        <taxon>Pseudomonadota</taxon>
        <taxon>Betaproteobacteria</taxon>
        <taxon>Burkholderiales</taxon>
        <taxon>Comamonadaceae</taxon>
        <taxon>Ottowia</taxon>
    </lineage>
</organism>
<evidence type="ECO:0000256" key="1">
    <source>
        <dbReference type="ARBA" id="ARBA00022598"/>
    </source>
</evidence>
<dbReference type="SUPFAM" id="SSF55681">
    <property type="entry name" value="Class II aaRS and biotin synthetases"/>
    <property type="match status" value="1"/>
</dbReference>
<evidence type="ECO:0000259" key="7">
    <source>
        <dbReference type="Pfam" id="PF02237"/>
    </source>
</evidence>
<dbReference type="AlphaFoldDB" id="A0AAW6RJW4"/>
<keyword evidence="10" id="KW-1185">Reference proteome</keyword>
<keyword evidence="2" id="KW-0547">Nucleotide-binding</keyword>
<sequence>MTAISPLRWPAEALWQAIDPILPGFTVEVLPQIDSTSSELMRRARAGLAAPTLLVAEEQTAGHGRMGRGWRSSGQASLTFSLGLALNPADWQGLSLAAGLAVAESLHEGIALKWPNDLWQQGRKLGGILIETTALPGGADAGGAGRYVVIGIGLNIAPAQQVLQALTHEPDAPDAPAVSGVPPAWLQSLLPGITAPAALERVALPLVRAVQAFAHVGFAPFEARFAARDALAGQTVRLSDGTQGQAEGVDATGALRVRTAAGVQRITSGEISVRLATGA</sequence>
<dbReference type="Pfam" id="PF02237">
    <property type="entry name" value="BPL_C"/>
    <property type="match status" value="1"/>
</dbReference>
<evidence type="ECO:0000256" key="4">
    <source>
        <dbReference type="ARBA" id="ARBA00023267"/>
    </source>
</evidence>
<dbReference type="NCBIfam" id="TIGR00121">
    <property type="entry name" value="birA_ligase"/>
    <property type="match status" value="1"/>
</dbReference>
<name>A0AAW6RJW4_9BURK</name>
<dbReference type="InterPro" id="IPR003142">
    <property type="entry name" value="BPL_C"/>
</dbReference>
<feature type="domain" description="BPL/LPL catalytic" evidence="8">
    <location>
        <begin position="31"/>
        <end position="155"/>
    </location>
</feature>
<dbReference type="InterPro" id="IPR045864">
    <property type="entry name" value="aa-tRNA-synth_II/BPL/LPL"/>
</dbReference>
<keyword evidence="3" id="KW-0067">ATP-binding</keyword>
<dbReference type="InterPro" id="IPR004408">
    <property type="entry name" value="Biotin_CoA_COase_ligase"/>
</dbReference>